<dbReference type="PANTHER" id="PTHR11139:SF9">
    <property type="entry name" value="SERINE_THREONINE-PROTEIN KINASE MTOR"/>
    <property type="match status" value="1"/>
</dbReference>
<organism evidence="4 5">
    <name type="scientific">Mycena maculata</name>
    <dbReference type="NCBI Taxonomy" id="230809"/>
    <lineage>
        <taxon>Eukaryota</taxon>
        <taxon>Fungi</taxon>
        <taxon>Dikarya</taxon>
        <taxon>Basidiomycota</taxon>
        <taxon>Agaricomycotina</taxon>
        <taxon>Agaricomycetes</taxon>
        <taxon>Agaricomycetidae</taxon>
        <taxon>Agaricales</taxon>
        <taxon>Marasmiineae</taxon>
        <taxon>Mycenaceae</taxon>
        <taxon>Mycena</taxon>
    </lineage>
</organism>
<keyword evidence="2" id="KW-0418">Kinase</keyword>
<evidence type="ECO:0000256" key="1">
    <source>
        <dbReference type="ARBA" id="ARBA00022679"/>
    </source>
</evidence>
<dbReference type="Gene3D" id="3.30.1010.10">
    <property type="entry name" value="Phosphatidylinositol 3-kinase Catalytic Subunit, Chain A, domain 4"/>
    <property type="match status" value="1"/>
</dbReference>
<dbReference type="GO" id="GO:0005634">
    <property type="term" value="C:nucleus"/>
    <property type="evidence" value="ECO:0007669"/>
    <property type="project" value="TreeGrafter"/>
</dbReference>
<evidence type="ECO:0000313" key="5">
    <source>
        <dbReference type="Proteomes" id="UP001215280"/>
    </source>
</evidence>
<protein>
    <recommendedName>
        <fullName evidence="3">PI3K/PI4K catalytic domain-containing protein</fullName>
    </recommendedName>
</protein>
<evidence type="ECO:0000313" key="4">
    <source>
        <dbReference type="EMBL" id="KAJ7718874.1"/>
    </source>
</evidence>
<dbReference type="SUPFAM" id="SSF56112">
    <property type="entry name" value="Protein kinase-like (PK-like)"/>
    <property type="match status" value="1"/>
</dbReference>
<evidence type="ECO:0000256" key="2">
    <source>
        <dbReference type="ARBA" id="ARBA00022777"/>
    </source>
</evidence>
<feature type="domain" description="PI3K/PI4K catalytic" evidence="3">
    <location>
        <begin position="74"/>
        <end position="144"/>
    </location>
</feature>
<proteinExistence type="predicted"/>
<gene>
    <name evidence="4" type="ORF">DFH07DRAFT_973125</name>
</gene>
<dbReference type="PROSITE" id="PS00915">
    <property type="entry name" value="PI3_4_KINASE_1"/>
    <property type="match status" value="1"/>
</dbReference>
<dbReference type="AlphaFoldDB" id="A0AAD7HF98"/>
<dbReference type="PANTHER" id="PTHR11139">
    <property type="entry name" value="ATAXIA TELANGIECTASIA MUTATED ATM -RELATED"/>
    <property type="match status" value="1"/>
</dbReference>
<reference evidence="4" key="1">
    <citation type="submission" date="2023-03" db="EMBL/GenBank/DDBJ databases">
        <title>Massive genome expansion in bonnet fungi (Mycena s.s.) driven by repeated elements and novel gene families across ecological guilds.</title>
        <authorList>
            <consortium name="Lawrence Berkeley National Laboratory"/>
            <person name="Harder C.B."/>
            <person name="Miyauchi S."/>
            <person name="Viragh M."/>
            <person name="Kuo A."/>
            <person name="Thoen E."/>
            <person name="Andreopoulos B."/>
            <person name="Lu D."/>
            <person name="Skrede I."/>
            <person name="Drula E."/>
            <person name="Henrissat B."/>
            <person name="Morin E."/>
            <person name="Kohler A."/>
            <person name="Barry K."/>
            <person name="LaButti K."/>
            <person name="Morin E."/>
            <person name="Salamov A."/>
            <person name="Lipzen A."/>
            <person name="Mereny Z."/>
            <person name="Hegedus B."/>
            <person name="Baldrian P."/>
            <person name="Stursova M."/>
            <person name="Weitz H."/>
            <person name="Taylor A."/>
            <person name="Grigoriev I.V."/>
            <person name="Nagy L.G."/>
            <person name="Martin F."/>
            <person name="Kauserud H."/>
        </authorList>
    </citation>
    <scope>NUCLEOTIDE SEQUENCE</scope>
    <source>
        <strain evidence="4">CBHHK188m</strain>
    </source>
</reference>
<dbReference type="GO" id="GO:0031932">
    <property type="term" value="C:TORC2 complex"/>
    <property type="evidence" value="ECO:0007669"/>
    <property type="project" value="TreeGrafter"/>
</dbReference>
<comment type="caution">
    <text evidence="4">The sequence shown here is derived from an EMBL/GenBank/DDBJ whole genome shotgun (WGS) entry which is preliminary data.</text>
</comment>
<keyword evidence="1" id="KW-0808">Transferase</keyword>
<dbReference type="InterPro" id="IPR050517">
    <property type="entry name" value="DDR_Repair_Kinase"/>
</dbReference>
<keyword evidence="5" id="KW-1185">Reference proteome</keyword>
<evidence type="ECO:0000259" key="3">
    <source>
        <dbReference type="PROSITE" id="PS50290"/>
    </source>
</evidence>
<dbReference type="InterPro" id="IPR011009">
    <property type="entry name" value="Kinase-like_dom_sf"/>
</dbReference>
<dbReference type="GO" id="GO:0005737">
    <property type="term" value="C:cytoplasm"/>
    <property type="evidence" value="ECO:0007669"/>
    <property type="project" value="TreeGrafter"/>
</dbReference>
<dbReference type="GO" id="GO:0031931">
    <property type="term" value="C:TORC1 complex"/>
    <property type="evidence" value="ECO:0007669"/>
    <property type="project" value="TreeGrafter"/>
</dbReference>
<dbReference type="Proteomes" id="UP001215280">
    <property type="component" value="Unassembled WGS sequence"/>
</dbReference>
<dbReference type="EMBL" id="JARJLG010000299">
    <property type="protein sequence ID" value="KAJ7718874.1"/>
    <property type="molecule type" value="Genomic_DNA"/>
</dbReference>
<accession>A0AAD7HF98</accession>
<dbReference type="InterPro" id="IPR018936">
    <property type="entry name" value="PI3/4_kinase_CS"/>
</dbReference>
<dbReference type="InterPro" id="IPR000403">
    <property type="entry name" value="PI3/4_kinase_cat_dom"/>
</dbReference>
<sequence>MPEDLKRAVAIINSAKRESLTTHGAFASRPSKKSRSSYLTALDLQYISPELLNVRNLDPDTYQSGHEVVYIADFAPCLAVISSKQRPRRMALKGSDGRGYQYLLKGHEDLRQDEQVMQLFSLVNTLLSIDTTAPSVNSTSGDTP</sequence>
<dbReference type="GO" id="GO:0016242">
    <property type="term" value="P:negative regulation of macroautophagy"/>
    <property type="evidence" value="ECO:0007669"/>
    <property type="project" value="TreeGrafter"/>
</dbReference>
<dbReference type="PROSITE" id="PS50290">
    <property type="entry name" value="PI3_4_KINASE_3"/>
    <property type="match status" value="1"/>
</dbReference>
<dbReference type="GO" id="GO:0038202">
    <property type="term" value="P:TORC1 signaling"/>
    <property type="evidence" value="ECO:0007669"/>
    <property type="project" value="TreeGrafter"/>
</dbReference>
<dbReference type="GO" id="GO:0004674">
    <property type="term" value="F:protein serine/threonine kinase activity"/>
    <property type="evidence" value="ECO:0007669"/>
    <property type="project" value="TreeGrafter"/>
</dbReference>
<name>A0AAD7HF98_9AGAR</name>
<dbReference type="Pfam" id="PF00454">
    <property type="entry name" value="PI3_PI4_kinase"/>
    <property type="match status" value="1"/>
</dbReference>